<keyword evidence="4" id="KW-0720">Serine protease</keyword>
<comment type="similarity">
    <text evidence="1">Belongs to the peptidase S51 family.</text>
</comment>
<comment type="caution">
    <text evidence="5">The sequence shown here is derived from an EMBL/GenBank/DDBJ whole genome shotgun (WGS) entry which is preliminary data.</text>
</comment>
<proteinExistence type="inferred from homology"/>
<evidence type="ECO:0000313" key="6">
    <source>
        <dbReference type="Proteomes" id="UP000680132"/>
    </source>
</evidence>
<dbReference type="InterPro" id="IPR005320">
    <property type="entry name" value="Peptidase_S51"/>
</dbReference>
<dbReference type="Gene3D" id="3.40.50.880">
    <property type="match status" value="1"/>
</dbReference>
<evidence type="ECO:0000256" key="3">
    <source>
        <dbReference type="ARBA" id="ARBA00022801"/>
    </source>
</evidence>
<keyword evidence="3" id="KW-0378">Hydrolase</keyword>
<dbReference type="SUPFAM" id="SSF52317">
    <property type="entry name" value="Class I glutamine amidotransferase-like"/>
    <property type="match status" value="1"/>
</dbReference>
<dbReference type="GO" id="GO:0008236">
    <property type="term" value="F:serine-type peptidase activity"/>
    <property type="evidence" value="ECO:0007669"/>
    <property type="project" value="UniProtKB-KW"/>
</dbReference>
<dbReference type="AlphaFoldDB" id="A0A939QFY3"/>
<evidence type="ECO:0000256" key="2">
    <source>
        <dbReference type="ARBA" id="ARBA00022670"/>
    </source>
</evidence>
<protein>
    <submittedName>
        <fullName evidence="5">Type 1 glutamine amidotransferase-like domain-containing protein</fullName>
    </submittedName>
</protein>
<dbReference type="Proteomes" id="UP000680132">
    <property type="component" value="Unassembled WGS sequence"/>
</dbReference>
<keyword evidence="5" id="KW-0315">Glutamine amidotransferase</keyword>
<evidence type="ECO:0000313" key="5">
    <source>
        <dbReference type="EMBL" id="MBO3661929.1"/>
    </source>
</evidence>
<reference evidence="5" key="1">
    <citation type="submission" date="2021-03" db="EMBL/GenBank/DDBJ databases">
        <title>Microbacterium sp. nov., a novel actinobacterium isolated from cow dung.</title>
        <authorList>
            <person name="Zhang L."/>
        </authorList>
    </citation>
    <scope>NUCLEOTIDE SEQUENCE</scope>
    <source>
        <strain evidence="5">NEAU-LLB</strain>
    </source>
</reference>
<evidence type="ECO:0000256" key="1">
    <source>
        <dbReference type="ARBA" id="ARBA00006534"/>
    </source>
</evidence>
<accession>A0A939QFY3</accession>
<keyword evidence="2" id="KW-0645">Protease</keyword>
<dbReference type="InterPro" id="IPR029062">
    <property type="entry name" value="Class_I_gatase-like"/>
</dbReference>
<name>A0A939QFY3_9MICO</name>
<evidence type="ECO:0000256" key="4">
    <source>
        <dbReference type="ARBA" id="ARBA00022825"/>
    </source>
</evidence>
<dbReference type="GO" id="GO:0006508">
    <property type="term" value="P:proteolysis"/>
    <property type="evidence" value="ECO:0007669"/>
    <property type="project" value="UniProtKB-KW"/>
</dbReference>
<keyword evidence="6" id="KW-1185">Reference proteome</keyword>
<organism evidence="5 6">
    <name type="scientific">Microbacterium stercoris</name>
    <dbReference type="NCBI Taxonomy" id="2820289"/>
    <lineage>
        <taxon>Bacteria</taxon>
        <taxon>Bacillati</taxon>
        <taxon>Actinomycetota</taxon>
        <taxon>Actinomycetes</taxon>
        <taxon>Micrococcales</taxon>
        <taxon>Microbacteriaceae</taxon>
        <taxon>Microbacterium</taxon>
    </lineage>
</organism>
<dbReference type="EMBL" id="JAGFOA010000001">
    <property type="protein sequence ID" value="MBO3661929.1"/>
    <property type="molecule type" value="Genomic_DNA"/>
</dbReference>
<gene>
    <name evidence="5" type="ORF">J5V96_00215</name>
</gene>
<dbReference type="CDD" id="cd03129">
    <property type="entry name" value="GAT1_Peptidase_E_like"/>
    <property type="match status" value="1"/>
</dbReference>
<sequence>MSVHLLGGGALEPTDAPLYAPFVAEATALAHANGRKTPRIAVVSIHPGGPERAEVLVRVLSAAGPIEAQVTSSLGGEALPLAAVTNVDGIVIGGGIVEDVRAGLAPLFDELRGKVGEGVPYLGVSAGAMVAARHALGGGTRIGGRPVCPEDPDDPGPELEVQDGIGLIEPSIDVHVAQRGTLSRLAAAVESGLIGGALGIDERTLLVIDDGRQSVSGSGSVWQVQQGDGGALISTTRAR</sequence>
<dbReference type="RefSeq" id="WP_208499252.1">
    <property type="nucleotide sequence ID" value="NZ_JAGFOA010000001.1"/>
</dbReference>
<dbReference type="Pfam" id="PF03575">
    <property type="entry name" value="Peptidase_S51"/>
    <property type="match status" value="1"/>
</dbReference>